<evidence type="ECO:0000313" key="1">
    <source>
        <dbReference type="EMBL" id="MSU82167.1"/>
    </source>
</evidence>
<evidence type="ECO:0000313" key="2">
    <source>
        <dbReference type="Proteomes" id="UP000433359"/>
    </source>
</evidence>
<dbReference type="InterPro" id="IPR053842">
    <property type="entry name" value="NikA-like"/>
</dbReference>
<protein>
    <submittedName>
        <fullName evidence="1">MobC family plasmid mobilization relaxosome protein</fullName>
    </submittedName>
</protein>
<accession>A0A6N7YAY4</accession>
<dbReference type="GO" id="GO:0006355">
    <property type="term" value="P:regulation of DNA-templated transcription"/>
    <property type="evidence" value="ECO:0007669"/>
    <property type="project" value="InterPro"/>
</dbReference>
<dbReference type="Proteomes" id="UP000433359">
    <property type="component" value="Unassembled WGS sequence"/>
</dbReference>
<organism evidence="1 2">
    <name type="scientific">Anaerobutyricum soehngenii</name>
    <dbReference type="NCBI Taxonomy" id="105843"/>
    <lineage>
        <taxon>Bacteria</taxon>
        <taxon>Bacillati</taxon>
        <taxon>Bacillota</taxon>
        <taxon>Clostridia</taxon>
        <taxon>Lachnospirales</taxon>
        <taxon>Lachnospiraceae</taxon>
        <taxon>Anaerobutyricum</taxon>
    </lineage>
</organism>
<comment type="caution">
    <text evidence="1">The sequence shown here is derived from an EMBL/GenBank/DDBJ whole genome shotgun (WGS) entry which is preliminary data.</text>
</comment>
<proteinExistence type="predicted"/>
<reference evidence="1 2" key="1">
    <citation type="submission" date="2019-08" db="EMBL/GenBank/DDBJ databases">
        <title>In-depth cultivation of the pig gut microbiome towards novel bacterial diversity and tailored functional studies.</title>
        <authorList>
            <person name="Wylensek D."/>
            <person name="Hitch T.C.A."/>
            <person name="Clavel T."/>
        </authorList>
    </citation>
    <scope>NUCLEOTIDE SEQUENCE [LARGE SCALE GENOMIC DNA]</scope>
    <source>
        <strain evidence="1 2">BSM-383-APC-4H</strain>
    </source>
</reference>
<dbReference type="Pfam" id="PF21983">
    <property type="entry name" value="NikA-like"/>
    <property type="match status" value="1"/>
</dbReference>
<sequence length="128" mass="14809">MERRNKRKEVTHPHFVAVRLTDAEMALLDQGASILGISRSEYLRKLLLEKEITNTIEVIADMDELRKLVSEYGKIGSNLNQIARYFNTGGEWSEEIKDEIRQCISELFSLRKEVLRMAGELHGHNQTH</sequence>
<dbReference type="RefSeq" id="WP_154580913.1">
    <property type="nucleotide sequence ID" value="NZ_VULP01000012.1"/>
</dbReference>
<dbReference type="InterPro" id="IPR013321">
    <property type="entry name" value="Arc_rbn_hlx_hlx"/>
</dbReference>
<name>A0A6N7YAY4_9FIRM</name>
<dbReference type="EMBL" id="VULP01000012">
    <property type="protein sequence ID" value="MSU82167.1"/>
    <property type="molecule type" value="Genomic_DNA"/>
</dbReference>
<gene>
    <name evidence="1" type="ORF">FYJ25_07330</name>
</gene>
<dbReference type="AlphaFoldDB" id="A0A6N7YAY4"/>
<dbReference type="Gene3D" id="1.10.1220.10">
    <property type="entry name" value="Met repressor-like"/>
    <property type="match status" value="1"/>
</dbReference>